<gene>
    <name evidence="3" type="ORF">BCR43DRAFT_497546</name>
</gene>
<evidence type="ECO:0000313" key="3">
    <source>
        <dbReference type="EMBL" id="ORY91955.1"/>
    </source>
</evidence>
<dbReference type="EMBL" id="MCGN01000010">
    <property type="protein sequence ID" value="ORY91955.1"/>
    <property type="molecule type" value="Genomic_DNA"/>
</dbReference>
<feature type="compositionally biased region" description="Basic and acidic residues" evidence="1">
    <location>
        <begin position="250"/>
        <end position="306"/>
    </location>
</feature>
<dbReference type="InterPro" id="IPR001357">
    <property type="entry name" value="BRCT_dom"/>
</dbReference>
<dbReference type="InParanoid" id="A0A1X2H2E3"/>
<reference evidence="3 4" key="1">
    <citation type="submission" date="2016-07" db="EMBL/GenBank/DDBJ databases">
        <title>Pervasive Adenine N6-methylation of Active Genes in Fungi.</title>
        <authorList>
            <consortium name="DOE Joint Genome Institute"/>
            <person name="Mondo S.J."/>
            <person name="Dannebaum R.O."/>
            <person name="Kuo R.C."/>
            <person name="Labutti K."/>
            <person name="Haridas S."/>
            <person name="Kuo A."/>
            <person name="Salamov A."/>
            <person name="Ahrendt S.R."/>
            <person name="Lipzen A."/>
            <person name="Sullivan W."/>
            <person name="Andreopoulos W.B."/>
            <person name="Clum A."/>
            <person name="Lindquist E."/>
            <person name="Daum C."/>
            <person name="Ramamoorthy G.K."/>
            <person name="Gryganskyi A."/>
            <person name="Culley D."/>
            <person name="Magnuson J.K."/>
            <person name="James T.Y."/>
            <person name="O'Malley M.A."/>
            <person name="Stajich J.E."/>
            <person name="Spatafora J.W."/>
            <person name="Visel A."/>
            <person name="Grigoriev I.V."/>
        </authorList>
    </citation>
    <scope>NUCLEOTIDE SEQUENCE [LARGE SCALE GENOMIC DNA]</scope>
    <source>
        <strain evidence="3 4">NRRL 2496</strain>
    </source>
</reference>
<feature type="region of interest" description="Disordered" evidence="1">
    <location>
        <begin position="1"/>
        <end position="61"/>
    </location>
</feature>
<dbReference type="PROSITE" id="PS50172">
    <property type="entry name" value="BRCT"/>
    <property type="match status" value="1"/>
</dbReference>
<dbReference type="Pfam" id="PF16589">
    <property type="entry name" value="BRCT_2"/>
    <property type="match status" value="1"/>
</dbReference>
<feature type="region of interest" description="Disordered" evidence="1">
    <location>
        <begin position="190"/>
        <end position="315"/>
    </location>
</feature>
<dbReference type="SMART" id="SM00292">
    <property type="entry name" value="BRCT"/>
    <property type="match status" value="1"/>
</dbReference>
<evidence type="ECO:0000313" key="4">
    <source>
        <dbReference type="Proteomes" id="UP000242180"/>
    </source>
</evidence>
<feature type="compositionally biased region" description="Basic residues" evidence="1">
    <location>
        <begin position="14"/>
        <end position="34"/>
    </location>
</feature>
<feature type="domain" description="BRCT" evidence="2">
    <location>
        <begin position="67"/>
        <end position="186"/>
    </location>
</feature>
<accession>A0A1X2H2E3</accession>
<feature type="compositionally biased region" description="Acidic residues" evidence="1">
    <location>
        <begin position="216"/>
        <end position="231"/>
    </location>
</feature>
<comment type="caution">
    <text evidence="3">The sequence shown here is derived from an EMBL/GenBank/DDBJ whole genome shotgun (WGS) entry which is preliminary data.</text>
</comment>
<dbReference type="Gene3D" id="3.40.50.10190">
    <property type="entry name" value="BRCT domain"/>
    <property type="match status" value="1"/>
</dbReference>
<dbReference type="OrthoDB" id="427711at2759"/>
<feature type="region of interest" description="Disordered" evidence="1">
    <location>
        <begin position="116"/>
        <end position="147"/>
    </location>
</feature>
<dbReference type="AlphaFoldDB" id="A0A1X2H2E3"/>
<dbReference type="SUPFAM" id="SSF52113">
    <property type="entry name" value="BRCT domain"/>
    <property type="match status" value="1"/>
</dbReference>
<dbReference type="STRING" id="13706.A0A1X2H2E3"/>
<sequence>MATITGELFEIKSTRNHIKPKGKPRKTLKRRRTPLHSLSQTSPQQEQQQDDEHEDKPETYQNQLPPEARHILDHIIVFIDPVLYNRTRLTNLAKAMGATVVSSLKASGLTHFVQAPTSSSLSTKPSLLSCSSASSASSPSNPSSFAPRAARTANQALEKGVRVVSSAWLLDCFDQQKRLPEVHYPYDRAEQRLIPKSTQREAPSSADPFGIPAEDSSSDIEDRPAEEEEEQSAPRRQRRRQQKQQQQGESTHDKQEDELRRRRREQRSEDIAKMLERLRQNQNKDNEPRELVFKPNVERPKQRDMLDITYGEQPF</sequence>
<protein>
    <recommendedName>
        <fullName evidence="2">BRCT domain-containing protein</fullName>
    </recommendedName>
</protein>
<proteinExistence type="predicted"/>
<evidence type="ECO:0000259" key="2">
    <source>
        <dbReference type="PROSITE" id="PS50172"/>
    </source>
</evidence>
<keyword evidence="4" id="KW-1185">Reference proteome</keyword>
<dbReference type="Proteomes" id="UP000242180">
    <property type="component" value="Unassembled WGS sequence"/>
</dbReference>
<organism evidence="3 4">
    <name type="scientific">Syncephalastrum racemosum</name>
    <name type="common">Filamentous fungus</name>
    <dbReference type="NCBI Taxonomy" id="13706"/>
    <lineage>
        <taxon>Eukaryota</taxon>
        <taxon>Fungi</taxon>
        <taxon>Fungi incertae sedis</taxon>
        <taxon>Mucoromycota</taxon>
        <taxon>Mucoromycotina</taxon>
        <taxon>Mucoromycetes</taxon>
        <taxon>Mucorales</taxon>
        <taxon>Syncephalastraceae</taxon>
        <taxon>Syncephalastrum</taxon>
    </lineage>
</organism>
<evidence type="ECO:0000256" key="1">
    <source>
        <dbReference type="SAM" id="MobiDB-lite"/>
    </source>
</evidence>
<name>A0A1X2H2E3_SYNRA</name>
<dbReference type="InterPro" id="IPR036420">
    <property type="entry name" value="BRCT_dom_sf"/>
</dbReference>